<sequence length="161" mass="17941">MKTTRTFPGIILLGLGLYFMLQRAQIELFPGFFDWPTILCLIGIAFLVPAYAGGDTQSILPGVLLLGIGLHFHFVNVLDIWPNNIGIFILFVSLGLILKARKTNAGLLPGILLFIISLITIYYDHIMSWLQITNTGIADPGKYWPFVLLAIGIYFLISKKD</sequence>
<gene>
    <name evidence="2" type="ORF">I6J18_19015</name>
</gene>
<keyword evidence="1" id="KW-0472">Membrane</keyword>
<keyword evidence="1" id="KW-0812">Transmembrane</keyword>
<feature type="transmembrane region" description="Helical" evidence="1">
    <location>
        <begin position="32"/>
        <end position="51"/>
    </location>
</feature>
<feature type="transmembrane region" description="Helical" evidence="1">
    <location>
        <begin position="80"/>
        <end position="98"/>
    </location>
</feature>
<dbReference type="RefSeq" id="WP_040373386.1">
    <property type="nucleotide sequence ID" value="NZ_CP068053.1"/>
</dbReference>
<feature type="transmembrane region" description="Helical" evidence="1">
    <location>
        <begin position="58"/>
        <end position="74"/>
    </location>
</feature>
<evidence type="ECO:0000313" key="2">
    <source>
        <dbReference type="EMBL" id="QQS99656.1"/>
    </source>
</evidence>
<name>A0A974NKR4_PERPY</name>
<keyword evidence="1" id="KW-1133">Transmembrane helix</keyword>
<evidence type="ECO:0000256" key="1">
    <source>
        <dbReference type="SAM" id="Phobius"/>
    </source>
</evidence>
<dbReference type="KEGG" id="ppsr:I6J18_19015"/>
<feature type="transmembrane region" description="Helical" evidence="1">
    <location>
        <begin position="143"/>
        <end position="158"/>
    </location>
</feature>
<reference evidence="2 3" key="1">
    <citation type="submission" date="2021-01" db="EMBL/GenBank/DDBJ databases">
        <title>FDA dAtabase for Regulatory Grade micrObial Sequences (FDA-ARGOS): Supporting development and validation of Infectious Disease Dx tests.</title>
        <authorList>
            <person name="Nelson B."/>
            <person name="Plummer A."/>
            <person name="Tallon L."/>
            <person name="Sadzewicz L."/>
            <person name="Zhao X."/>
            <person name="Boylan J."/>
            <person name="Ott S."/>
            <person name="Bowen H."/>
            <person name="Vavikolanu K."/>
            <person name="Mehta A."/>
            <person name="Aluvathingal J."/>
            <person name="Nadendla S."/>
            <person name="Myers T."/>
            <person name="Yan Y."/>
            <person name="Sichtig H."/>
        </authorList>
    </citation>
    <scope>NUCLEOTIDE SEQUENCE [LARGE SCALE GENOMIC DNA]</scope>
    <source>
        <strain evidence="2 3">FDAARGOS_1161</strain>
    </source>
</reference>
<protein>
    <recommendedName>
        <fullName evidence="4">DUF5668 domain-containing protein</fullName>
    </recommendedName>
</protein>
<proteinExistence type="predicted"/>
<dbReference type="AlphaFoldDB" id="A0A974NKR4"/>
<evidence type="ECO:0008006" key="4">
    <source>
        <dbReference type="Google" id="ProtNLM"/>
    </source>
</evidence>
<keyword evidence="3" id="KW-1185">Reference proteome</keyword>
<dbReference type="Proteomes" id="UP000595254">
    <property type="component" value="Chromosome"/>
</dbReference>
<dbReference type="EMBL" id="CP068053">
    <property type="protein sequence ID" value="QQS99656.1"/>
    <property type="molecule type" value="Genomic_DNA"/>
</dbReference>
<feature type="transmembrane region" description="Helical" evidence="1">
    <location>
        <begin position="7"/>
        <end position="26"/>
    </location>
</feature>
<accession>A0A974NKR4</accession>
<evidence type="ECO:0000313" key="3">
    <source>
        <dbReference type="Proteomes" id="UP000595254"/>
    </source>
</evidence>
<organism evidence="2 3">
    <name type="scientific">Peribacillus psychrosaccharolyticus</name>
    <name type="common">Bacillus psychrosaccharolyticus</name>
    <dbReference type="NCBI Taxonomy" id="1407"/>
    <lineage>
        <taxon>Bacteria</taxon>
        <taxon>Bacillati</taxon>
        <taxon>Bacillota</taxon>
        <taxon>Bacilli</taxon>
        <taxon>Bacillales</taxon>
        <taxon>Bacillaceae</taxon>
        <taxon>Peribacillus</taxon>
    </lineage>
</organism>
<feature type="transmembrane region" description="Helical" evidence="1">
    <location>
        <begin position="105"/>
        <end position="123"/>
    </location>
</feature>